<dbReference type="AlphaFoldDB" id="A0A3S2UAP4"/>
<dbReference type="RefSeq" id="WP_127684001.1">
    <property type="nucleotide sequence ID" value="NZ_SACM01000005.1"/>
</dbReference>
<dbReference type="Proteomes" id="UP000288587">
    <property type="component" value="Unassembled WGS sequence"/>
</dbReference>
<evidence type="ECO:0008006" key="4">
    <source>
        <dbReference type="Google" id="ProtNLM"/>
    </source>
</evidence>
<organism evidence="2 3">
    <name type="scientific">Inhella crocodyli</name>
    <dbReference type="NCBI Taxonomy" id="2499851"/>
    <lineage>
        <taxon>Bacteria</taxon>
        <taxon>Pseudomonadati</taxon>
        <taxon>Pseudomonadota</taxon>
        <taxon>Betaproteobacteria</taxon>
        <taxon>Burkholderiales</taxon>
        <taxon>Sphaerotilaceae</taxon>
        <taxon>Inhella</taxon>
    </lineage>
</organism>
<keyword evidence="3" id="KW-1185">Reference proteome</keyword>
<name>A0A3S2UAP4_9BURK</name>
<reference evidence="2 3" key="1">
    <citation type="submission" date="2019-01" db="EMBL/GenBank/DDBJ databases">
        <authorList>
            <person name="Chen W.-M."/>
        </authorList>
    </citation>
    <scope>NUCLEOTIDE SEQUENCE [LARGE SCALE GENOMIC DNA]</scope>
    <source>
        <strain evidence="2 3">CCP-18</strain>
    </source>
</reference>
<feature type="chain" id="PRO_5018779413" description="Tetratricopeptide repeat protein" evidence="1">
    <location>
        <begin position="22"/>
        <end position="416"/>
    </location>
</feature>
<evidence type="ECO:0000256" key="1">
    <source>
        <dbReference type="SAM" id="SignalP"/>
    </source>
</evidence>
<comment type="caution">
    <text evidence="2">The sequence shown here is derived from an EMBL/GenBank/DDBJ whole genome shotgun (WGS) entry which is preliminary data.</text>
</comment>
<dbReference type="EMBL" id="SACM01000005">
    <property type="protein sequence ID" value="RVT83020.1"/>
    <property type="molecule type" value="Genomic_DNA"/>
</dbReference>
<sequence length="416" mass="43822">MKLKTLVVVMAGAMALGLGQAPDGTLGWASAAAQEKVGAEVGKHLKDVQAMLKAGKYREALAKLRDAEGVANRNAGENAIIEQMRFAGAQGAGEPETMVRAFEALKAAGRLGGAQNLQYIEAIAGTYSRLNQHPKALTWANRYFAEGGNSAAMKQVQTAAQFYSGDMGAIIKSTAAEIAATEKAGGVPSKDKLNLLLTAATRAKDGNTEALAAEKLLSYYPSKEQWADALSRVQSRKGFADRFTLDILRLRLVSGNMRGEGDYMELAQLAGGNGFPDEGMRAVDAGFAAGVLGQGKDAARHQRLKDFMAKKVADAKAGFAAAEAAARDTKDGNGLIPLGLQLAQRGEGKKGAAMIEEGIAKGNLKREDDAKLYLGMAYFLAGDSAKAQSTWRGVKGTDGSGDLARLWAIHAKQAKK</sequence>
<gene>
    <name evidence="2" type="ORF">EOD73_15780</name>
</gene>
<feature type="signal peptide" evidence="1">
    <location>
        <begin position="1"/>
        <end position="21"/>
    </location>
</feature>
<protein>
    <recommendedName>
        <fullName evidence="4">Tetratricopeptide repeat protein</fullName>
    </recommendedName>
</protein>
<keyword evidence="1" id="KW-0732">Signal</keyword>
<accession>A0A3S2UAP4</accession>
<evidence type="ECO:0000313" key="3">
    <source>
        <dbReference type="Proteomes" id="UP000288587"/>
    </source>
</evidence>
<proteinExistence type="predicted"/>
<evidence type="ECO:0000313" key="2">
    <source>
        <dbReference type="EMBL" id="RVT83020.1"/>
    </source>
</evidence>
<dbReference type="OrthoDB" id="8875254at2"/>